<keyword evidence="11" id="KW-1185">Reference proteome</keyword>
<feature type="transmembrane region" description="Helical" evidence="9">
    <location>
        <begin position="6"/>
        <end position="24"/>
    </location>
</feature>
<dbReference type="PANTHER" id="PTHR12263:SF0">
    <property type="entry name" value="V-TYPE PROTON ATPASE SUBUNIT"/>
    <property type="match status" value="1"/>
</dbReference>
<keyword evidence="4 9" id="KW-0812">Transmembrane</keyword>
<dbReference type="STRING" id="1353952.A0A165D783"/>
<proteinExistence type="inferred from homology"/>
<evidence type="ECO:0000256" key="9">
    <source>
        <dbReference type="SAM" id="Phobius"/>
    </source>
</evidence>
<keyword evidence="6 9" id="KW-1133">Transmembrane helix</keyword>
<comment type="subcellular location">
    <subcellularLocation>
        <location evidence="1">Endomembrane system</location>
        <topology evidence="1">Multi-pass membrane protein</topology>
    </subcellularLocation>
</comment>
<dbReference type="InterPro" id="IPR008389">
    <property type="entry name" value="ATPase_V0-cplx_e1/e2_su"/>
</dbReference>
<comment type="similarity">
    <text evidence="2">Belongs to the V-ATPase e1/e2 subunit family.</text>
</comment>
<reference evidence="10 11" key="1">
    <citation type="journal article" date="2016" name="Mol. Biol. Evol.">
        <title>Comparative Genomics of Early-Diverging Mushroom-Forming Fungi Provides Insights into the Origins of Lignocellulose Decay Capabilities.</title>
        <authorList>
            <person name="Nagy L.G."/>
            <person name="Riley R."/>
            <person name="Tritt A."/>
            <person name="Adam C."/>
            <person name="Daum C."/>
            <person name="Floudas D."/>
            <person name="Sun H."/>
            <person name="Yadav J.S."/>
            <person name="Pangilinan J."/>
            <person name="Larsson K.H."/>
            <person name="Matsuura K."/>
            <person name="Barry K."/>
            <person name="Labutti K."/>
            <person name="Kuo R."/>
            <person name="Ohm R.A."/>
            <person name="Bhattacharya S.S."/>
            <person name="Shirouzu T."/>
            <person name="Yoshinaga Y."/>
            <person name="Martin F.M."/>
            <person name="Grigoriev I.V."/>
            <person name="Hibbett D.S."/>
        </authorList>
    </citation>
    <scope>NUCLEOTIDE SEQUENCE [LARGE SCALE GENOMIC DNA]</scope>
    <source>
        <strain evidence="10 11">HHB12733</strain>
    </source>
</reference>
<gene>
    <name evidence="10" type="ORF">CALCODRAFT_441924</name>
</gene>
<evidence type="ECO:0000256" key="1">
    <source>
        <dbReference type="ARBA" id="ARBA00004127"/>
    </source>
</evidence>
<accession>A0A165D783</accession>
<dbReference type="Pfam" id="PF05493">
    <property type="entry name" value="ATP_synt_H"/>
    <property type="match status" value="1"/>
</dbReference>
<dbReference type="EMBL" id="KV424074">
    <property type="protein sequence ID" value="KZT52210.1"/>
    <property type="molecule type" value="Genomic_DNA"/>
</dbReference>
<evidence type="ECO:0000256" key="6">
    <source>
        <dbReference type="ARBA" id="ARBA00022989"/>
    </source>
</evidence>
<dbReference type="GO" id="GO:0012505">
    <property type="term" value="C:endomembrane system"/>
    <property type="evidence" value="ECO:0007669"/>
    <property type="project" value="UniProtKB-SubCell"/>
</dbReference>
<evidence type="ECO:0000256" key="7">
    <source>
        <dbReference type="ARBA" id="ARBA00023065"/>
    </source>
</evidence>
<evidence type="ECO:0000256" key="2">
    <source>
        <dbReference type="ARBA" id="ARBA00008328"/>
    </source>
</evidence>
<dbReference type="OrthoDB" id="1508846at2759"/>
<protein>
    <submittedName>
        <fullName evidence="10">ATPase, V0 complex, subunit E</fullName>
    </submittedName>
</protein>
<feature type="transmembrane region" description="Helical" evidence="9">
    <location>
        <begin position="36"/>
        <end position="54"/>
    </location>
</feature>
<keyword evidence="3" id="KW-0813">Transport</keyword>
<keyword evidence="8 9" id="KW-0472">Membrane</keyword>
<dbReference type="FunCoup" id="A0A165D783">
    <property type="interactions" value="77"/>
</dbReference>
<dbReference type="InParanoid" id="A0A165D783"/>
<evidence type="ECO:0000256" key="5">
    <source>
        <dbReference type="ARBA" id="ARBA00022781"/>
    </source>
</evidence>
<dbReference type="GO" id="GO:0046961">
    <property type="term" value="F:proton-transporting ATPase activity, rotational mechanism"/>
    <property type="evidence" value="ECO:0007669"/>
    <property type="project" value="InterPro"/>
</dbReference>
<evidence type="ECO:0000313" key="10">
    <source>
        <dbReference type="EMBL" id="KZT52210.1"/>
    </source>
</evidence>
<dbReference type="PANTHER" id="PTHR12263">
    <property type="entry name" value="VACUOLAR ATP SYNTHASE SUBUNIT H"/>
    <property type="match status" value="1"/>
</dbReference>
<dbReference type="GO" id="GO:0007035">
    <property type="term" value="P:vacuolar acidification"/>
    <property type="evidence" value="ECO:0007669"/>
    <property type="project" value="TreeGrafter"/>
</dbReference>
<evidence type="ECO:0000256" key="4">
    <source>
        <dbReference type="ARBA" id="ARBA00022692"/>
    </source>
</evidence>
<keyword evidence="5" id="KW-0375">Hydrogen ion transport</keyword>
<dbReference type="GO" id="GO:0000220">
    <property type="term" value="C:vacuolar proton-transporting V-type ATPase, V0 domain"/>
    <property type="evidence" value="ECO:0007669"/>
    <property type="project" value="TreeGrafter"/>
</dbReference>
<evidence type="ECO:0000256" key="8">
    <source>
        <dbReference type="ARBA" id="ARBA00023136"/>
    </source>
</evidence>
<dbReference type="Proteomes" id="UP000076842">
    <property type="component" value="Unassembled WGS sequence"/>
</dbReference>
<evidence type="ECO:0000256" key="3">
    <source>
        <dbReference type="ARBA" id="ARBA00022448"/>
    </source>
</evidence>
<keyword evidence="7" id="KW-0406">Ion transport</keyword>
<dbReference type="AlphaFoldDB" id="A0A165D783"/>
<evidence type="ECO:0000313" key="11">
    <source>
        <dbReference type="Proteomes" id="UP000076842"/>
    </source>
</evidence>
<sequence>MSGWFVIIMLAIVVAAGFVGWFLTPKGDQQTLIRTSILLTLACCYLMWAITYMAQLNPLIAPRRADLRFETMERRSL</sequence>
<organism evidence="10 11">
    <name type="scientific">Calocera cornea HHB12733</name>
    <dbReference type="NCBI Taxonomy" id="1353952"/>
    <lineage>
        <taxon>Eukaryota</taxon>
        <taxon>Fungi</taxon>
        <taxon>Dikarya</taxon>
        <taxon>Basidiomycota</taxon>
        <taxon>Agaricomycotina</taxon>
        <taxon>Dacrymycetes</taxon>
        <taxon>Dacrymycetales</taxon>
        <taxon>Dacrymycetaceae</taxon>
        <taxon>Calocera</taxon>
    </lineage>
</organism>
<name>A0A165D783_9BASI</name>